<dbReference type="Pfam" id="PF18845">
    <property type="entry name" value="baeRF_family3"/>
    <property type="match status" value="1"/>
</dbReference>
<name>A0A645EL77_9ZZZZ</name>
<comment type="caution">
    <text evidence="1">The sequence shown here is derived from an EMBL/GenBank/DDBJ whole genome shotgun (WGS) entry which is preliminary data.</text>
</comment>
<dbReference type="InterPro" id="IPR041289">
    <property type="entry name" value="Bact_RF_family3"/>
</dbReference>
<protein>
    <submittedName>
        <fullName evidence="1">Uncharacterized protein</fullName>
    </submittedName>
</protein>
<accession>A0A645EL77</accession>
<dbReference type="AlphaFoldDB" id="A0A645EL77"/>
<organism evidence="1">
    <name type="scientific">bioreactor metagenome</name>
    <dbReference type="NCBI Taxonomy" id="1076179"/>
    <lineage>
        <taxon>unclassified sequences</taxon>
        <taxon>metagenomes</taxon>
        <taxon>ecological metagenomes</taxon>
    </lineage>
</organism>
<dbReference type="EMBL" id="VSSQ01047444">
    <property type="protein sequence ID" value="MPN01434.1"/>
    <property type="molecule type" value="Genomic_DNA"/>
</dbReference>
<reference evidence="1" key="1">
    <citation type="submission" date="2019-08" db="EMBL/GenBank/DDBJ databases">
        <authorList>
            <person name="Kucharzyk K."/>
            <person name="Murdoch R.W."/>
            <person name="Higgins S."/>
            <person name="Loffler F."/>
        </authorList>
    </citation>
    <scope>NUCLEOTIDE SEQUENCE</scope>
</reference>
<sequence>MFRKISNNPYLLPDGIEVSYESTDVSELADKAWERMEPVYQQKELESVDRYQNAKSNHTGSDRLIDVARAAFEGRIEILFVEADKSVPGKFNTESSKLEFGNSDNPASGDLIDQIINAVWKHKGEVIVLPTGRMPSETGLAAIFRF</sequence>
<evidence type="ECO:0000313" key="1">
    <source>
        <dbReference type="EMBL" id="MPN01434.1"/>
    </source>
</evidence>
<gene>
    <name evidence="1" type="ORF">SDC9_148643</name>
</gene>
<proteinExistence type="predicted"/>